<dbReference type="EMBL" id="JAATOP010000001">
    <property type="protein sequence ID" value="NIY70869.1"/>
    <property type="molecule type" value="Genomic_DNA"/>
</dbReference>
<dbReference type="Pfam" id="PF02465">
    <property type="entry name" value="FliD_N"/>
    <property type="match status" value="1"/>
</dbReference>
<evidence type="ECO:0000259" key="7">
    <source>
        <dbReference type="Pfam" id="PF07195"/>
    </source>
</evidence>
<protein>
    <recommendedName>
        <fullName evidence="5">Flagellar hook-associated protein 2</fullName>
        <shortName evidence="5">HAP2</shortName>
    </recommendedName>
    <alternativeName>
        <fullName evidence="5">Flagellar cap protein</fullName>
    </alternativeName>
</protein>
<keyword evidence="8" id="KW-0969">Cilium</keyword>
<sequence>MAVDYISTLNKNGSGLNLSELAGSIAAAETAPKIYAAEKKKAEAEVAISAYAQLRAAFEDFDGSLAYMQGASVLSATSGSSAISVEVTERSAVTEATSSVDVIQTAQRQVLEFTGFTGPDDVIGTGDISVEFGVWTEDSTTFTANPSYPGSTITIGEGATLQDFADALSSLDGVTAKVLDRGDGTYTLGIVSEEGAGRAMRFQTTNATGALVDFDTTTTNVDKQVQAAQNALLTVDGVTIFRDTNVIDDAIDGLTLTLNGTTEFPTGVTVKRDAELASQMLQTFVSQINTTIRTIKDMTVYGTAENDAGDLAGDRTAQKLLKDFTDVLKQPLTGHRDDPVYMADLGVATNRDGTLYLNTALFERAFTNDPDAFDQVFQDTFRADNEGITVSGTANSSTKSGSYDFSFDPNAGTVRMGNSSMFATALDDNMIRFVATSGDMAGVVMLMENTATTGTISYGRSLVSSLREVLDDALRVNGTFDSRDTHFNNIMTEQDAELKEAEERTDTIETRYLKRFAAMETAISALNATGEYLSNLVDSWNKS</sequence>
<evidence type="ECO:0000256" key="5">
    <source>
        <dbReference type="RuleBase" id="RU362066"/>
    </source>
</evidence>
<evidence type="ECO:0000256" key="4">
    <source>
        <dbReference type="ARBA" id="ARBA00023143"/>
    </source>
</evidence>
<name>A0ABX0VVK4_9RHOB</name>
<comment type="subcellular location">
    <subcellularLocation>
        <location evidence="5">Secreted</location>
    </subcellularLocation>
    <subcellularLocation>
        <location evidence="5">Bacterial flagellum</location>
    </subcellularLocation>
</comment>
<keyword evidence="3" id="KW-0175">Coiled coil</keyword>
<dbReference type="InterPro" id="IPR003481">
    <property type="entry name" value="FliD_N"/>
</dbReference>
<feature type="domain" description="Flagellar hook-associated protein 2 N-terminal" evidence="6">
    <location>
        <begin position="14"/>
        <end position="109"/>
    </location>
</feature>
<dbReference type="PANTHER" id="PTHR30288:SF0">
    <property type="entry name" value="FLAGELLAR HOOK-ASSOCIATED PROTEIN 2"/>
    <property type="match status" value="1"/>
</dbReference>
<evidence type="ECO:0000313" key="9">
    <source>
        <dbReference type="Proteomes" id="UP000709466"/>
    </source>
</evidence>
<keyword evidence="9" id="KW-1185">Reference proteome</keyword>
<dbReference type="Pfam" id="PF07195">
    <property type="entry name" value="FliD_C"/>
    <property type="match status" value="1"/>
</dbReference>
<dbReference type="InterPro" id="IPR040026">
    <property type="entry name" value="FliD"/>
</dbReference>
<evidence type="ECO:0000313" key="8">
    <source>
        <dbReference type="EMBL" id="NIY70869.1"/>
    </source>
</evidence>
<feature type="domain" description="Flagellar hook-associated protein 2 C-terminal" evidence="7">
    <location>
        <begin position="228"/>
        <end position="528"/>
    </location>
</feature>
<evidence type="ECO:0000259" key="6">
    <source>
        <dbReference type="Pfam" id="PF02465"/>
    </source>
</evidence>
<dbReference type="InterPro" id="IPR010809">
    <property type="entry name" value="FliD_C"/>
</dbReference>
<reference evidence="8 9" key="1">
    <citation type="submission" date="2020-03" db="EMBL/GenBank/DDBJ databases">
        <title>Bacterial isolates of synthetic phycosphere.</title>
        <authorList>
            <person name="Fu H."/>
            <person name="Moran M.A."/>
        </authorList>
    </citation>
    <scope>NUCLEOTIDE SEQUENCE [LARGE SCALE GENOMIC DNA]</scope>
    <source>
        <strain evidence="8 9">HF1</strain>
    </source>
</reference>
<dbReference type="PANTHER" id="PTHR30288">
    <property type="entry name" value="FLAGELLAR CAP/ASSEMBLY PROTEIN FLID"/>
    <property type="match status" value="1"/>
</dbReference>
<comment type="function">
    <text evidence="5">Required for morphogenesis and for the elongation of the flagellar filament by facilitating polymerization of the flagellin monomers at the tip of growing filament. Forms a capping structure, which prevents flagellin subunits (transported through the central channel of the flagellum) from leaking out without polymerization at the distal end.</text>
</comment>
<accession>A0ABX0VVK4</accession>
<dbReference type="Proteomes" id="UP000709466">
    <property type="component" value="Unassembled WGS sequence"/>
</dbReference>
<keyword evidence="4 5" id="KW-0975">Bacterial flagellum</keyword>
<organism evidence="8 9">
    <name type="scientific">Marivivens donghaensis</name>
    <dbReference type="NCBI Taxonomy" id="1699413"/>
    <lineage>
        <taxon>Bacteria</taxon>
        <taxon>Pseudomonadati</taxon>
        <taxon>Pseudomonadota</taxon>
        <taxon>Alphaproteobacteria</taxon>
        <taxon>Rhodobacterales</taxon>
        <taxon>Paracoccaceae</taxon>
        <taxon>Marivivens group</taxon>
        <taxon>Marivivens</taxon>
    </lineage>
</organism>
<comment type="caution">
    <text evidence="8">The sequence shown here is derived from an EMBL/GenBank/DDBJ whole genome shotgun (WGS) entry which is preliminary data.</text>
</comment>
<keyword evidence="8" id="KW-0282">Flagellum</keyword>
<evidence type="ECO:0000256" key="1">
    <source>
        <dbReference type="ARBA" id="ARBA00009764"/>
    </source>
</evidence>
<comment type="similarity">
    <text evidence="1 5">Belongs to the FliD family.</text>
</comment>
<proteinExistence type="inferred from homology"/>
<gene>
    <name evidence="8" type="primary">fliD</name>
    <name evidence="8" type="ORF">HCZ30_00300</name>
</gene>
<evidence type="ECO:0000256" key="3">
    <source>
        <dbReference type="ARBA" id="ARBA00023054"/>
    </source>
</evidence>
<keyword evidence="5" id="KW-0964">Secreted</keyword>
<dbReference type="RefSeq" id="WP_167635765.1">
    <property type="nucleotide sequence ID" value="NZ_JAATOP010000001.1"/>
</dbReference>
<comment type="subunit">
    <text evidence="2 5">Homopentamer.</text>
</comment>
<evidence type="ECO:0000256" key="2">
    <source>
        <dbReference type="ARBA" id="ARBA00011255"/>
    </source>
</evidence>
<keyword evidence="8" id="KW-0966">Cell projection</keyword>